<dbReference type="GO" id="GO:0006979">
    <property type="term" value="P:response to oxidative stress"/>
    <property type="evidence" value="ECO:0007669"/>
    <property type="project" value="InterPro"/>
</dbReference>
<dbReference type="Proteomes" id="UP000005237">
    <property type="component" value="Unassembled WGS sequence"/>
</dbReference>
<keyword evidence="5" id="KW-0408">Iron</keyword>
<name>A0A8R1HWP0_CAEJA</name>
<dbReference type="GO" id="GO:0020037">
    <property type="term" value="F:heme binding"/>
    <property type="evidence" value="ECO:0007669"/>
    <property type="project" value="InterPro"/>
</dbReference>
<keyword evidence="3" id="KW-0575">Peroxidase</keyword>
<keyword evidence="2" id="KW-0964">Secreted</keyword>
<evidence type="ECO:0000256" key="6">
    <source>
        <dbReference type="SAM" id="MobiDB-lite"/>
    </source>
</evidence>
<feature type="region of interest" description="Disordered" evidence="6">
    <location>
        <begin position="214"/>
        <end position="234"/>
    </location>
</feature>
<feature type="compositionally biased region" description="Basic and acidic residues" evidence="6">
    <location>
        <begin position="32"/>
        <end position="41"/>
    </location>
</feature>
<keyword evidence="8" id="KW-1185">Reference proteome</keyword>
<dbReference type="PANTHER" id="PTHR11475">
    <property type="entry name" value="OXIDASE/PEROXIDASE"/>
    <property type="match status" value="1"/>
</dbReference>
<keyword evidence="5" id="KW-0479">Metal-binding</keyword>
<evidence type="ECO:0008006" key="9">
    <source>
        <dbReference type="Google" id="ProtNLM"/>
    </source>
</evidence>
<protein>
    <recommendedName>
        <fullName evidence="9">Peroxidase</fullName>
    </recommendedName>
</protein>
<keyword evidence="5" id="KW-0349">Heme</keyword>
<dbReference type="GO" id="GO:0046872">
    <property type="term" value="F:metal ion binding"/>
    <property type="evidence" value="ECO:0007669"/>
    <property type="project" value="UniProtKB-KW"/>
</dbReference>
<proteinExistence type="predicted"/>
<dbReference type="Pfam" id="PF03098">
    <property type="entry name" value="An_peroxidase"/>
    <property type="match status" value="1"/>
</dbReference>
<dbReference type="FunFam" id="1.10.640.10:FF:000003">
    <property type="entry name" value="chorion peroxidase"/>
    <property type="match status" value="1"/>
</dbReference>
<dbReference type="PANTHER" id="PTHR11475:SF112">
    <property type="entry name" value="PEROXIDASE"/>
    <property type="match status" value="1"/>
</dbReference>
<dbReference type="EnsemblMetazoa" id="CJA10634b.1">
    <property type="protein sequence ID" value="CJA10634b.1"/>
    <property type="gene ID" value="WBGene00129838"/>
</dbReference>
<evidence type="ECO:0000256" key="2">
    <source>
        <dbReference type="ARBA" id="ARBA00022525"/>
    </source>
</evidence>
<feature type="binding site" description="axial binding residue" evidence="5">
    <location>
        <position position="572"/>
    </location>
    <ligand>
        <name>heme b</name>
        <dbReference type="ChEBI" id="CHEBI:60344"/>
    </ligand>
    <ligandPart>
        <name>Fe</name>
        <dbReference type="ChEBI" id="CHEBI:18248"/>
    </ligandPart>
</feature>
<evidence type="ECO:0000313" key="8">
    <source>
        <dbReference type="Proteomes" id="UP000005237"/>
    </source>
</evidence>
<dbReference type="InterPro" id="IPR037120">
    <property type="entry name" value="Haem_peroxidase_sf_animal"/>
</dbReference>
<reference evidence="8" key="1">
    <citation type="submission" date="2010-08" db="EMBL/GenBank/DDBJ databases">
        <authorList>
            <consortium name="Caenorhabditis japonica Sequencing Consortium"/>
            <person name="Wilson R.K."/>
        </authorList>
    </citation>
    <scope>NUCLEOTIDE SEQUENCE [LARGE SCALE GENOMIC DNA]</scope>
    <source>
        <strain evidence="8">DF5081</strain>
    </source>
</reference>
<dbReference type="AlphaFoldDB" id="A0A8R1HWP0"/>
<evidence type="ECO:0000256" key="1">
    <source>
        <dbReference type="ARBA" id="ARBA00004613"/>
    </source>
</evidence>
<reference evidence="7" key="2">
    <citation type="submission" date="2022-06" db="UniProtKB">
        <authorList>
            <consortium name="EnsemblMetazoa"/>
        </authorList>
    </citation>
    <scope>IDENTIFICATION</scope>
    <source>
        <strain evidence="7">DF5081</strain>
    </source>
</reference>
<feature type="region of interest" description="Disordered" evidence="6">
    <location>
        <begin position="32"/>
        <end position="57"/>
    </location>
</feature>
<dbReference type="PRINTS" id="PR00457">
    <property type="entry name" value="ANPEROXIDASE"/>
</dbReference>
<dbReference type="GO" id="GO:0050830">
    <property type="term" value="P:defense response to Gram-positive bacterium"/>
    <property type="evidence" value="ECO:0007669"/>
    <property type="project" value="EnsemblMetazoa"/>
</dbReference>
<dbReference type="InterPro" id="IPR010255">
    <property type="entry name" value="Haem_peroxidase_sf"/>
</dbReference>
<dbReference type="Gene3D" id="1.10.640.10">
    <property type="entry name" value="Haem peroxidase domain superfamily, animal type"/>
    <property type="match status" value="1"/>
</dbReference>
<evidence type="ECO:0000256" key="4">
    <source>
        <dbReference type="ARBA" id="ARBA00022729"/>
    </source>
</evidence>
<comment type="subcellular location">
    <subcellularLocation>
        <location evidence="1">Secreted</location>
    </subcellularLocation>
</comment>
<keyword evidence="3" id="KW-0560">Oxidoreductase</keyword>
<evidence type="ECO:0000256" key="5">
    <source>
        <dbReference type="PIRSR" id="PIRSR619791-2"/>
    </source>
</evidence>
<feature type="compositionally biased region" description="Acidic residues" evidence="6">
    <location>
        <begin position="42"/>
        <end position="57"/>
    </location>
</feature>
<dbReference type="CDD" id="cd09823">
    <property type="entry name" value="peroxinectin_like"/>
    <property type="match status" value="1"/>
</dbReference>
<dbReference type="SUPFAM" id="SSF48113">
    <property type="entry name" value="Heme-dependent peroxidases"/>
    <property type="match status" value="1"/>
</dbReference>
<dbReference type="PROSITE" id="PS50292">
    <property type="entry name" value="PEROXIDASE_3"/>
    <property type="match status" value="1"/>
</dbReference>
<organism evidence="7 8">
    <name type="scientific">Caenorhabditis japonica</name>
    <dbReference type="NCBI Taxonomy" id="281687"/>
    <lineage>
        <taxon>Eukaryota</taxon>
        <taxon>Metazoa</taxon>
        <taxon>Ecdysozoa</taxon>
        <taxon>Nematoda</taxon>
        <taxon>Chromadorea</taxon>
        <taxon>Rhabditida</taxon>
        <taxon>Rhabditina</taxon>
        <taxon>Rhabditomorpha</taxon>
        <taxon>Rhabditoidea</taxon>
        <taxon>Rhabditidae</taxon>
        <taxon>Peloderinae</taxon>
        <taxon>Caenorhabditis</taxon>
    </lineage>
</organism>
<dbReference type="GO" id="GO:0004601">
    <property type="term" value="F:peroxidase activity"/>
    <property type="evidence" value="ECO:0007669"/>
    <property type="project" value="UniProtKB-KW"/>
</dbReference>
<evidence type="ECO:0000313" key="7">
    <source>
        <dbReference type="EnsemblMetazoa" id="CJA10634b.1"/>
    </source>
</evidence>
<keyword evidence="4" id="KW-0732">Signal</keyword>
<dbReference type="GO" id="GO:0005576">
    <property type="term" value="C:extracellular region"/>
    <property type="evidence" value="ECO:0007669"/>
    <property type="project" value="UniProtKB-SubCell"/>
</dbReference>
<dbReference type="InterPro" id="IPR019791">
    <property type="entry name" value="Haem_peroxidase_animal"/>
</dbReference>
<feature type="compositionally biased region" description="Polar residues" evidence="6">
    <location>
        <begin position="214"/>
        <end position="228"/>
    </location>
</feature>
<evidence type="ECO:0000256" key="3">
    <source>
        <dbReference type="ARBA" id="ARBA00022559"/>
    </source>
</evidence>
<sequence length="811" mass="89971">MDYINFNAEGMNGCAEKKNNIFCSTFYPKMTQKEKCSQEKAQDEDDEEYEDEDDEDEDAIQCNAMSREGGGQKAWKFCAVILRALSLVEWVNKRRRIMPFVVPTFLVLLFVPALRATVNDTTRKIVQDALFDALNSVDSATGLEPSVPDGAIVSSQVANAESKKLQFTGDVLEVATQFLVKKYGVGILTDANEVLAELSAPESASFLSQLRTKRQSSSDYSNPPSGQVCQGPPKSCFDPVHDRIRSITGYCNNRDKATQANAVTPIRRLLGTTSYSDSLQAIRNASVTGSPLPSTRLISNKLHDEGSTPNFSPSVNHLHMQIGQFIAHDIIFMPSSVAKDGSNLNCTSCSSPTTVSTNCAPIPAPSDDKYFTPVSKTEARCIRLTRALNGQSGFGVRTQIDQNTHYLDMSVVYGSSDCEAQNVRSFSNGLLKTYTGMGYALPPQTKNDTNCQSKNPYYCFTVGDFRNCLHPGLLPLHTVFIKEHNRLAVKVKSARSSWNDEQIYQFVRSIMVAQWQHIVYNEYLPKLLSDKYLTDFKLKTMKPGSGSFRGYDTGMNAALSGEFAAAAFRFGHSQSRQDFARQDATNKSLGAYDLGYNIFYSDQVYQKSLGGTETMLMGLIKTAAMQVDRYFSFPIRNQLFEIRGQNASGVDLIAVNIMRGRDVGLLPYVKYRDIVGLPKVQNWNDLASTFTAGNIAALKTVYADPADIDLYSGLVMETPISGGQLGPTASWIVAEQFRALKTGDRFYYENQVQNTVGFTQDQIDAIRRVKLAKIFCENTDIITNINVDVFDLNSNQVSCSSIPDIDLKWFL</sequence>
<accession>A0A8R1HWP0</accession>